<dbReference type="Pfam" id="PF10454">
    <property type="entry name" value="DUF2458"/>
    <property type="match status" value="1"/>
</dbReference>
<protein>
    <submittedName>
        <fullName evidence="2">Uncharacterized protein</fullName>
    </submittedName>
</protein>
<feature type="region of interest" description="Disordered" evidence="1">
    <location>
        <begin position="436"/>
        <end position="457"/>
    </location>
</feature>
<name>A0A9P4T4M0_CURKU</name>
<dbReference type="EMBL" id="SWKU01000053">
    <property type="protein sequence ID" value="KAF2993387.1"/>
    <property type="molecule type" value="Genomic_DNA"/>
</dbReference>
<dbReference type="Proteomes" id="UP000801428">
    <property type="component" value="Unassembled WGS sequence"/>
</dbReference>
<keyword evidence="3" id="KW-1185">Reference proteome</keyword>
<organism evidence="2 3">
    <name type="scientific">Curvularia kusanoi</name>
    <name type="common">Cochliobolus kusanoi</name>
    <dbReference type="NCBI Taxonomy" id="90978"/>
    <lineage>
        <taxon>Eukaryota</taxon>
        <taxon>Fungi</taxon>
        <taxon>Dikarya</taxon>
        <taxon>Ascomycota</taxon>
        <taxon>Pezizomycotina</taxon>
        <taxon>Dothideomycetes</taxon>
        <taxon>Pleosporomycetidae</taxon>
        <taxon>Pleosporales</taxon>
        <taxon>Pleosporineae</taxon>
        <taxon>Pleosporaceae</taxon>
        <taxon>Curvularia</taxon>
    </lineage>
</organism>
<evidence type="ECO:0000256" key="1">
    <source>
        <dbReference type="SAM" id="MobiDB-lite"/>
    </source>
</evidence>
<evidence type="ECO:0000313" key="2">
    <source>
        <dbReference type="EMBL" id="KAF2993387.1"/>
    </source>
</evidence>
<comment type="caution">
    <text evidence="2">The sequence shown here is derived from an EMBL/GenBank/DDBJ whole genome shotgun (WGS) entry which is preliminary data.</text>
</comment>
<evidence type="ECO:0000313" key="3">
    <source>
        <dbReference type="Proteomes" id="UP000801428"/>
    </source>
</evidence>
<gene>
    <name evidence="2" type="ORF">E8E13_000588</name>
</gene>
<sequence>MADSNNPTANMDLEAILRTLASLQPPPEPSAQQHHHQHLPQDSYPPALEQQQFQHQQPQVQQQSTPDPRLANRPIPIPKPQIRSSTTTPTPLIDPATITDWKQGLRCVSKIAAQNPQFAVSVRKLIKDQEGNVGAWEAGRKRLVEEHVAKREREAVGRAALSLPGLLKDTPILRTPERETEELEQYDAKAYRASKAMVEVQSSELKVLGVPFFGVRPHLLASDDEVVGTDEEEAGSKDGEPKKITKGQVLELQRRMLRYLCDLYMQATRPKDQFSQFSVLLKCRTFIACCVYSLTLVAMHVIRTLVVAAVAAAATVSAFAQLRPRVANVSTSIEPPKLCTSLATIVGTPTTVTYPCHEWTATLPDSTALPECTERSAAQSTVQVTLTEYITVTPVLSGASVGGTVTVTTTMSAPIETSADNTPTTTLYLTSTTTRTSTVTSHHHHSPFPTASPEGSATDIVQSTSTTYFTITLSKATPPPAVSITDQYSVSIPTELLSSAAASEPAFTIETSTGVDATATSIAIPSSDSASTSEYAFPTMSPTVVSGTTSGIFHWPSGSGSTLVQPTGFLPNATYTGPEYPAPTYVNNAAGGVVASFAIVAFHVVALALAV</sequence>
<accession>A0A9P4T4M0</accession>
<feature type="region of interest" description="Disordered" evidence="1">
    <location>
        <begin position="20"/>
        <end position="93"/>
    </location>
</feature>
<dbReference type="InterPro" id="IPR018858">
    <property type="entry name" value="DUF2458"/>
</dbReference>
<proteinExistence type="predicted"/>
<feature type="compositionally biased region" description="Low complexity" evidence="1">
    <location>
        <begin position="50"/>
        <end position="63"/>
    </location>
</feature>
<dbReference type="OrthoDB" id="5363415at2759"/>
<reference evidence="2" key="1">
    <citation type="submission" date="2019-04" db="EMBL/GenBank/DDBJ databases">
        <title>Sequencing of skin fungus with MAO and IRED activity.</title>
        <authorList>
            <person name="Marsaioli A.J."/>
            <person name="Bonatto J.M.C."/>
            <person name="Reis Junior O."/>
        </authorList>
    </citation>
    <scope>NUCLEOTIDE SEQUENCE</scope>
    <source>
        <strain evidence="2">30M1</strain>
    </source>
</reference>
<dbReference type="AlphaFoldDB" id="A0A9P4T4M0"/>